<reference evidence="2" key="1">
    <citation type="journal article" date="2013" name="Science">
        <title>The Amborella genome and the evolution of flowering plants.</title>
        <authorList>
            <consortium name="Amborella Genome Project"/>
        </authorList>
    </citation>
    <scope>NUCLEOTIDE SEQUENCE [LARGE SCALE GENOMIC DNA]</scope>
</reference>
<sequence>MGLKGRMKGRFILLGMKVKEGLLGVSLEERGKGKGEGTKRERVGSIPFSLGQKVFFHSILLEMKYLLGQKGRGFHSIPWDERSLLGRKGRTKVPFSPWGLLEQKGERGGDERGEREFHSILFGIKFHSILFRMK</sequence>
<name>U5CYB8_AMBTC</name>
<dbReference type="HOGENOM" id="CLU_1899053_0_0_1"/>
<gene>
    <name evidence="1" type="ORF">AMTR_s02611p00002590</name>
</gene>
<proteinExistence type="predicted"/>
<dbReference type="AlphaFoldDB" id="U5CYB8"/>
<organism evidence="1 2">
    <name type="scientific">Amborella trichopoda</name>
    <dbReference type="NCBI Taxonomy" id="13333"/>
    <lineage>
        <taxon>Eukaryota</taxon>
        <taxon>Viridiplantae</taxon>
        <taxon>Streptophyta</taxon>
        <taxon>Embryophyta</taxon>
        <taxon>Tracheophyta</taxon>
        <taxon>Spermatophyta</taxon>
        <taxon>Magnoliopsida</taxon>
        <taxon>Amborellales</taxon>
        <taxon>Amborellaceae</taxon>
        <taxon>Amborella</taxon>
    </lineage>
</organism>
<dbReference type="Proteomes" id="UP000017836">
    <property type="component" value="Unassembled WGS sequence"/>
</dbReference>
<keyword evidence="2" id="KW-1185">Reference proteome</keyword>
<evidence type="ECO:0000313" key="1">
    <source>
        <dbReference type="EMBL" id="ERN10254.1"/>
    </source>
</evidence>
<dbReference type="Gramene" id="ERN10254">
    <property type="protein sequence ID" value="ERN10254"/>
    <property type="gene ID" value="AMTR_s02611p00002590"/>
</dbReference>
<evidence type="ECO:0000313" key="2">
    <source>
        <dbReference type="Proteomes" id="UP000017836"/>
    </source>
</evidence>
<dbReference type="EMBL" id="KI392908">
    <property type="protein sequence ID" value="ERN10254.1"/>
    <property type="molecule type" value="Genomic_DNA"/>
</dbReference>
<accession>U5CYB8</accession>
<protein>
    <submittedName>
        <fullName evidence="1">Uncharacterized protein</fullName>
    </submittedName>
</protein>